<keyword evidence="3" id="KW-1185">Reference proteome</keyword>
<gene>
    <name evidence="2" type="ORF">MARU1_000990</name>
</gene>
<dbReference type="AlphaFoldDB" id="A0AAJ6CJ98"/>
<organism evidence="2 3">
    <name type="scientific">Malassezia arunalokei</name>
    <dbReference type="NCBI Taxonomy" id="1514897"/>
    <lineage>
        <taxon>Eukaryota</taxon>
        <taxon>Fungi</taxon>
        <taxon>Dikarya</taxon>
        <taxon>Basidiomycota</taxon>
        <taxon>Ustilaginomycotina</taxon>
        <taxon>Malasseziomycetes</taxon>
        <taxon>Malasseziales</taxon>
        <taxon>Malasseziaceae</taxon>
        <taxon>Malassezia</taxon>
    </lineage>
</organism>
<name>A0AAJ6CJ98_9BASI</name>
<dbReference type="Proteomes" id="UP001217582">
    <property type="component" value="Chromosome 2"/>
</dbReference>
<evidence type="ECO:0000313" key="3">
    <source>
        <dbReference type="Proteomes" id="UP001217582"/>
    </source>
</evidence>
<sequence length="709" mass="84909">MLDESASALSSSMFFPWRGARRETEPAKLAQLASSFALRDVEVAFFNAVIRHLPPASTSFSELKQAYNACRQDMALMAPIMHDFRASYTPEAQASIDARLWNTLLSLVQVRGHTWAERWDSIRVGLGLEPLDDDASFSRSVDTSEPRLLSSTPGRPATRRPHFERRWETYRRRVQRRYLFRWLARTQHLAHMYARAEHTHERVSVWTAWMHWRDTRERHLQMICDADSMRMSMLTRVVWKSWRLAVGHRHAQRRDAQHRALAIGWHTWHAKKSEQLQRIAWTLWQQAWLARTATAIDTFRALSSAWRAWRARLERLAHLAPKATLFSRYLTQRLTSRAWVAWRLRLGERRSDAHDTLLAARLRARHALHRAWGMWRTSLARHLALHQQGRQLSQHVDDRVLYSAWMTWRVRTQLLGIDTVRTAHSLRHAWNAWWLQYTERTMTRHALVTRLTHRTDARVLRLAWHTWSRRCLAQRREERAAQGTFTWRCLYTAWHTWKARCRHAQQQWTRAEDVETHHLLRRHWRAWMQALQRRRDSRATHHYADQLLRRFWSAWRVSYASQRHWQSCEALVVAQQNACRQREAWRLWTSKLAAYRDRAGRAYLVHDALLLRAGFMQWRTRRAQCRAMEHAAIKWHDTRRGSVHLQLRRAWDAWVARLEHHVALQQAYALWTWARVTRAWRQWRDQYAQLCLQGPELETLALRRRAILP</sequence>
<protein>
    <recommendedName>
        <fullName evidence="4">Sfi1 spindle body domain-containing protein</fullName>
    </recommendedName>
</protein>
<reference evidence="2 3" key="1">
    <citation type="submission" date="2023-03" db="EMBL/GenBank/DDBJ databases">
        <title>Mating type loci evolution in Malassezia.</title>
        <authorList>
            <person name="Coelho M.A."/>
        </authorList>
    </citation>
    <scope>NUCLEOTIDE SEQUENCE [LARGE SCALE GENOMIC DNA]</scope>
    <source>
        <strain evidence="2 3">CBS 13387</strain>
    </source>
</reference>
<evidence type="ECO:0000256" key="1">
    <source>
        <dbReference type="SAM" id="MobiDB-lite"/>
    </source>
</evidence>
<accession>A0AAJ6CJ98</accession>
<evidence type="ECO:0000313" key="2">
    <source>
        <dbReference type="EMBL" id="WFD14979.1"/>
    </source>
</evidence>
<feature type="compositionally biased region" description="Polar residues" evidence="1">
    <location>
        <begin position="137"/>
        <end position="153"/>
    </location>
</feature>
<dbReference type="EMBL" id="CP119917">
    <property type="protein sequence ID" value="WFD14979.1"/>
    <property type="molecule type" value="Genomic_DNA"/>
</dbReference>
<proteinExistence type="predicted"/>
<feature type="region of interest" description="Disordered" evidence="1">
    <location>
        <begin position="137"/>
        <end position="157"/>
    </location>
</feature>
<evidence type="ECO:0008006" key="4">
    <source>
        <dbReference type="Google" id="ProtNLM"/>
    </source>
</evidence>